<feature type="region of interest" description="Disordered" evidence="1">
    <location>
        <begin position="114"/>
        <end position="173"/>
    </location>
</feature>
<dbReference type="AlphaFoldDB" id="A0ABD3A1M5"/>
<feature type="compositionally biased region" description="Polar residues" evidence="1">
    <location>
        <begin position="121"/>
        <end position="131"/>
    </location>
</feature>
<protein>
    <submittedName>
        <fullName evidence="2">Uncharacterized protein</fullName>
    </submittedName>
</protein>
<evidence type="ECO:0000313" key="3">
    <source>
        <dbReference type="Proteomes" id="UP001630127"/>
    </source>
</evidence>
<name>A0ABD3A1M5_9GENT</name>
<accession>A0ABD3A1M5</accession>
<evidence type="ECO:0000256" key="1">
    <source>
        <dbReference type="SAM" id="MobiDB-lite"/>
    </source>
</evidence>
<proteinExistence type="predicted"/>
<sequence>MSLNQPALLLAHAESGAPRDSSVQPHSRGNQSTSPDSTRPSSSPIKSLILSSVIQQEDSSPSHPYSSSEDSLPGVTGNELGLVIENMSLKSSEDRLVNFGDRSHQLYLSPSRDNAAGADEQASQGHNSNSVPGDDKEASCLAVAYSSDVSGEVMSEPQPASTLNIPQRAWVPH</sequence>
<reference evidence="2 3" key="1">
    <citation type="submission" date="2024-11" db="EMBL/GenBank/DDBJ databases">
        <title>A near-complete genome assembly of Cinchona calisaya.</title>
        <authorList>
            <person name="Lian D.C."/>
            <person name="Zhao X.W."/>
            <person name="Wei L."/>
        </authorList>
    </citation>
    <scope>NUCLEOTIDE SEQUENCE [LARGE SCALE GENOMIC DNA]</scope>
    <source>
        <tissue evidence="2">Nenye</tissue>
    </source>
</reference>
<feature type="region of interest" description="Disordered" evidence="1">
    <location>
        <begin position="1"/>
        <end position="77"/>
    </location>
</feature>
<organism evidence="2 3">
    <name type="scientific">Cinchona calisaya</name>
    <dbReference type="NCBI Taxonomy" id="153742"/>
    <lineage>
        <taxon>Eukaryota</taxon>
        <taxon>Viridiplantae</taxon>
        <taxon>Streptophyta</taxon>
        <taxon>Embryophyta</taxon>
        <taxon>Tracheophyta</taxon>
        <taxon>Spermatophyta</taxon>
        <taxon>Magnoliopsida</taxon>
        <taxon>eudicotyledons</taxon>
        <taxon>Gunneridae</taxon>
        <taxon>Pentapetalae</taxon>
        <taxon>asterids</taxon>
        <taxon>lamiids</taxon>
        <taxon>Gentianales</taxon>
        <taxon>Rubiaceae</taxon>
        <taxon>Cinchonoideae</taxon>
        <taxon>Cinchoneae</taxon>
        <taxon>Cinchona</taxon>
    </lineage>
</organism>
<dbReference type="Proteomes" id="UP001630127">
    <property type="component" value="Unassembled WGS sequence"/>
</dbReference>
<keyword evidence="3" id="KW-1185">Reference proteome</keyword>
<dbReference type="EMBL" id="JBJUIK010000006">
    <property type="protein sequence ID" value="KAL3525635.1"/>
    <property type="molecule type" value="Genomic_DNA"/>
</dbReference>
<feature type="compositionally biased region" description="Polar residues" evidence="1">
    <location>
        <begin position="21"/>
        <end position="31"/>
    </location>
</feature>
<feature type="compositionally biased region" description="Low complexity" evidence="1">
    <location>
        <begin position="32"/>
        <end position="71"/>
    </location>
</feature>
<comment type="caution">
    <text evidence="2">The sequence shown here is derived from an EMBL/GenBank/DDBJ whole genome shotgun (WGS) entry which is preliminary data.</text>
</comment>
<evidence type="ECO:0000313" key="2">
    <source>
        <dbReference type="EMBL" id="KAL3525635.1"/>
    </source>
</evidence>
<gene>
    <name evidence="2" type="ORF">ACH5RR_014007</name>
</gene>